<proteinExistence type="predicted"/>
<protein>
    <recommendedName>
        <fullName evidence="4">Transmembrane protein</fullName>
    </recommendedName>
</protein>
<keyword evidence="1" id="KW-0732">Signal</keyword>
<sequence length="138" mass="15621">MNTYIRKILAVCMVAILMLSTTSFSVYKHFCGGNLVDVSNYETVDDCCDVVIKSSKTDSLNFSAEDCCKNESAEKEPLHFDSNEVVKIKKSQVIFIASFYSTFIKKATKLTTSNKFYANLLLPKITQNRQVLFQSFLI</sequence>
<evidence type="ECO:0000256" key="1">
    <source>
        <dbReference type="SAM" id="SignalP"/>
    </source>
</evidence>
<dbReference type="Pfam" id="PF26622">
    <property type="entry name" value="DUF8199"/>
    <property type="match status" value="1"/>
</dbReference>
<dbReference type="Proteomes" id="UP000199595">
    <property type="component" value="Unassembled WGS sequence"/>
</dbReference>
<dbReference type="OrthoDB" id="1493875at2"/>
<dbReference type="NCBIfam" id="NF047658">
    <property type="entry name" value="HYC_CC_PP"/>
    <property type="match status" value="1"/>
</dbReference>
<evidence type="ECO:0000313" key="2">
    <source>
        <dbReference type="EMBL" id="SDX48528.1"/>
    </source>
</evidence>
<dbReference type="STRING" id="762486.SAMN05444411_10635"/>
<evidence type="ECO:0000313" key="3">
    <source>
        <dbReference type="Proteomes" id="UP000199595"/>
    </source>
</evidence>
<dbReference type="RefSeq" id="WP_139170952.1">
    <property type="nucleotide sequence ID" value="NZ_FNNJ01000006.1"/>
</dbReference>
<reference evidence="2 3" key="1">
    <citation type="submission" date="2016-10" db="EMBL/GenBank/DDBJ databases">
        <authorList>
            <person name="de Groot N.N."/>
        </authorList>
    </citation>
    <scope>NUCLEOTIDE SEQUENCE [LARGE SCALE GENOMIC DNA]</scope>
    <source>
        <strain evidence="2 3">DSM 24956</strain>
    </source>
</reference>
<feature type="chain" id="PRO_5011547123" description="Transmembrane protein" evidence="1">
    <location>
        <begin position="26"/>
        <end position="138"/>
    </location>
</feature>
<evidence type="ECO:0008006" key="4">
    <source>
        <dbReference type="Google" id="ProtNLM"/>
    </source>
</evidence>
<feature type="signal peptide" evidence="1">
    <location>
        <begin position="1"/>
        <end position="25"/>
    </location>
</feature>
<name>A0A1H3C3P8_9FLAO</name>
<dbReference type="InterPro" id="IPR058512">
    <property type="entry name" value="DUF8199"/>
</dbReference>
<gene>
    <name evidence="2" type="ORF">SAMN05444411_10635</name>
</gene>
<dbReference type="InterPro" id="IPR058060">
    <property type="entry name" value="HYC_CC_PP"/>
</dbReference>
<organism evidence="2 3">
    <name type="scientific">Lutibacter oricola</name>
    <dbReference type="NCBI Taxonomy" id="762486"/>
    <lineage>
        <taxon>Bacteria</taxon>
        <taxon>Pseudomonadati</taxon>
        <taxon>Bacteroidota</taxon>
        <taxon>Flavobacteriia</taxon>
        <taxon>Flavobacteriales</taxon>
        <taxon>Flavobacteriaceae</taxon>
        <taxon>Lutibacter</taxon>
    </lineage>
</organism>
<keyword evidence="3" id="KW-1185">Reference proteome</keyword>
<accession>A0A1H3C3P8</accession>
<dbReference type="AlphaFoldDB" id="A0A1H3C3P8"/>
<dbReference type="EMBL" id="FNNJ01000006">
    <property type="protein sequence ID" value="SDX48528.1"/>
    <property type="molecule type" value="Genomic_DNA"/>
</dbReference>